<dbReference type="Proteomes" id="UP000542695">
    <property type="component" value="Unassembled WGS sequence"/>
</dbReference>
<sequence length="198" mass="22180">MPLRSQQAWCLVVAICTVVFYILLSAYTADLANPRPIFWGILLSYGYRVYSSVRYDLHAQSAKEVGLLSIAAMTAVALAMFLRPLALQAVFAFERDPKATEVVAAFKEYFVVVHNPVFGIPAFFIGFYMATIRVLRMLGKRLPILAFPRSTFEMYGAYYAAAHPLLSDEAQDAIHSRARRILAQTEGFYKGPSPNKLL</sequence>
<dbReference type="AlphaFoldDB" id="A0A7Y7ZCZ9"/>
<accession>A0A7Y7ZCZ9</accession>
<feature type="transmembrane region" description="Helical" evidence="1">
    <location>
        <begin position="65"/>
        <end position="86"/>
    </location>
</feature>
<feature type="transmembrane region" description="Helical" evidence="1">
    <location>
        <begin position="7"/>
        <end position="24"/>
    </location>
</feature>
<keyword evidence="1" id="KW-1133">Transmembrane helix</keyword>
<evidence type="ECO:0000313" key="3">
    <source>
        <dbReference type="Proteomes" id="UP000542695"/>
    </source>
</evidence>
<protein>
    <submittedName>
        <fullName evidence="2">Uncharacterized protein</fullName>
    </submittedName>
</protein>
<keyword evidence="1" id="KW-0812">Transmembrane</keyword>
<evidence type="ECO:0000256" key="1">
    <source>
        <dbReference type="SAM" id="Phobius"/>
    </source>
</evidence>
<gene>
    <name evidence="2" type="ORF">HX798_17855</name>
</gene>
<evidence type="ECO:0000313" key="2">
    <source>
        <dbReference type="EMBL" id="NWC82137.1"/>
    </source>
</evidence>
<name>A0A7Y7ZCZ9_PSEPU</name>
<keyword evidence="1" id="KW-0472">Membrane</keyword>
<feature type="transmembrane region" description="Helical" evidence="1">
    <location>
        <begin position="117"/>
        <end position="135"/>
    </location>
</feature>
<organism evidence="2 3">
    <name type="scientific">Pseudomonas putida</name>
    <name type="common">Arthrobacter siderocapsulatus</name>
    <dbReference type="NCBI Taxonomy" id="303"/>
    <lineage>
        <taxon>Bacteria</taxon>
        <taxon>Pseudomonadati</taxon>
        <taxon>Pseudomonadota</taxon>
        <taxon>Gammaproteobacteria</taxon>
        <taxon>Pseudomonadales</taxon>
        <taxon>Pseudomonadaceae</taxon>
        <taxon>Pseudomonas</taxon>
    </lineage>
</organism>
<dbReference type="EMBL" id="JACARV010000053">
    <property type="protein sequence ID" value="NWC82137.1"/>
    <property type="molecule type" value="Genomic_DNA"/>
</dbReference>
<proteinExistence type="predicted"/>
<dbReference type="RefSeq" id="WP_177010716.1">
    <property type="nucleotide sequence ID" value="NZ_JACARV010000053.1"/>
</dbReference>
<comment type="caution">
    <text evidence="2">The sequence shown here is derived from an EMBL/GenBank/DDBJ whole genome shotgun (WGS) entry which is preliminary data.</text>
</comment>
<reference evidence="2 3" key="1">
    <citation type="submission" date="2020-04" db="EMBL/GenBank/DDBJ databases">
        <title>Molecular characterization of pseudomonads from Agaricus bisporus reveal novel blotch 2 pathogens in Western Europe.</title>
        <authorList>
            <person name="Taparia T."/>
            <person name="Krijger M."/>
            <person name="Haynes E."/>
            <person name="Elpinstone J.G."/>
            <person name="Noble R."/>
            <person name="Van Der Wolf J."/>
        </authorList>
    </citation>
    <scope>NUCLEOTIDE SEQUENCE [LARGE SCALE GENOMIC DNA]</scope>
    <source>
        <strain evidence="2 3">P7765</strain>
    </source>
</reference>